<evidence type="ECO:0000313" key="11">
    <source>
        <dbReference type="EMBL" id="RID83948.1"/>
    </source>
</evidence>
<dbReference type="Gene3D" id="3.40.630.10">
    <property type="entry name" value="Zn peptidases"/>
    <property type="match status" value="1"/>
</dbReference>
<dbReference type="GO" id="GO:0046872">
    <property type="term" value="F:metal ion binding"/>
    <property type="evidence" value="ECO:0007669"/>
    <property type="project" value="UniProtKB-UniRule"/>
</dbReference>
<dbReference type="PANTHER" id="PTHR42994:SF2">
    <property type="entry name" value="PEPTIDASE"/>
    <property type="match status" value="1"/>
</dbReference>
<dbReference type="Pfam" id="PF01546">
    <property type="entry name" value="Peptidase_M20"/>
    <property type="match status" value="1"/>
</dbReference>
<dbReference type="PANTHER" id="PTHR42994">
    <property type="entry name" value="PEPTIDASE T"/>
    <property type="match status" value="1"/>
</dbReference>
<dbReference type="Pfam" id="PF07687">
    <property type="entry name" value="M20_dimer"/>
    <property type="match status" value="1"/>
</dbReference>
<dbReference type="SUPFAM" id="SSF55031">
    <property type="entry name" value="Bacterial exopeptidase dimerisation domain"/>
    <property type="match status" value="1"/>
</dbReference>
<keyword evidence="4 11" id="KW-0378">Hydrolase</keyword>
<dbReference type="AlphaFoldDB" id="A0A398B552"/>
<keyword evidence="2" id="KW-0645">Protease</keyword>
<feature type="binding site" evidence="9">
    <location>
        <position position="107"/>
    </location>
    <ligand>
        <name>Zn(2+)</name>
        <dbReference type="ChEBI" id="CHEBI:29105"/>
        <label>1</label>
    </ligand>
</feature>
<evidence type="ECO:0000256" key="6">
    <source>
        <dbReference type="ARBA" id="ARBA00023049"/>
    </source>
</evidence>
<comment type="cofactor">
    <cofactor evidence="1">
        <name>Zn(2+)</name>
        <dbReference type="ChEBI" id="CHEBI:29105"/>
    </cofactor>
</comment>
<dbReference type="FunFam" id="3.30.70.360:FF:000007">
    <property type="entry name" value="Peptidase, M20/M25/M40 family"/>
    <property type="match status" value="1"/>
</dbReference>
<keyword evidence="6" id="KW-0482">Metalloprotease</keyword>
<dbReference type="Gene3D" id="3.30.70.360">
    <property type="match status" value="1"/>
</dbReference>
<reference evidence="11 12" key="1">
    <citation type="submission" date="2018-08" db="EMBL/GenBank/DDBJ databases">
        <title>Bacillus jemisoniae sp. nov., Bacillus chryseoplanitiae sp. nov., Bacillus resnikiae sp. nov., and Bacillus frankliniae sp. nov., isolated from Viking spacecraft and associated surfaces.</title>
        <authorList>
            <person name="Seuylemezian A."/>
            <person name="Vaishampayan P."/>
        </authorList>
    </citation>
    <scope>NUCLEOTIDE SEQUENCE [LARGE SCALE GENOMIC DNA]</scope>
    <source>
        <strain evidence="11 12">JJ-247</strain>
    </source>
</reference>
<dbReference type="PIRSF" id="PIRSF001123">
    <property type="entry name" value="PepA_GA"/>
    <property type="match status" value="1"/>
</dbReference>
<evidence type="ECO:0000256" key="5">
    <source>
        <dbReference type="ARBA" id="ARBA00022833"/>
    </source>
</evidence>
<dbReference type="Proteomes" id="UP000265816">
    <property type="component" value="Unassembled WGS sequence"/>
</dbReference>
<feature type="binding site" evidence="9">
    <location>
        <position position="107"/>
    </location>
    <ligand>
        <name>Zn(2+)</name>
        <dbReference type="ChEBI" id="CHEBI:29105"/>
        <label>2</label>
    </ligand>
</feature>
<dbReference type="PROSITE" id="PS00758">
    <property type="entry name" value="ARGE_DAPE_CPG2_1"/>
    <property type="match status" value="1"/>
</dbReference>
<dbReference type="EMBL" id="QWVT01000024">
    <property type="protein sequence ID" value="RID83948.1"/>
    <property type="molecule type" value="Genomic_DNA"/>
</dbReference>
<comment type="cofactor">
    <cofactor evidence="9">
        <name>a divalent metal cation</name>
        <dbReference type="ChEBI" id="CHEBI:60240"/>
    </cofactor>
    <text evidence="9">Binds 2 divalent metal cations per subunit.</text>
</comment>
<comment type="similarity">
    <text evidence="7">Belongs to the peptidase M42 family.</text>
</comment>
<gene>
    <name evidence="11" type="ORF">D1970_15240</name>
</gene>
<accession>A0A398B552</accession>
<protein>
    <submittedName>
        <fullName evidence="11">M20/M25/M40 family metallo-hydrolase</fullName>
    </submittedName>
</protein>
<evidence type="ECO:0000256" key="3">
    <source>
        <dbReference type="ARBA" id="ARBA00022723"/>
    </source>
</evidence>
<dbReference type="GO" id="GO:0004177">
    <property type="term" value="F:aminopeptidase activity"/>
    <property type="evidence" value="ECO:0007669"/>
    <property type="project" value="UniProtKB-UniRule"/>
</dbReference>
<keyword evidence="3 9" id="KW-0479">Metal-binding</keyword>
<feature type="active site" description="Proton acceptor" evidence="8">
    <location>
        <position position="140"/>
    </location>
</feature>
<feature type="domain" description="Peptidase M20 dimerisation" evidence="10">
    <location>
        <begin position="185"/>
        <end position="274"/>
    </location>
</feature>
<dbReference type="GO" id="GO:0006508">
    <property type="term" value="P:proteolysis"/>
    <property type="evidence" value="ECO:0007669"/>
    <property type="project" value="UniProtKB-KW"/>
</dbReference>
<evidence type="ECO:0000259" key="10">
    <source>
        <dbReference type="Pfam" id="PF07687"/>
    </source>
</evidence>
<evidence type="ECO:0000256" key="2">
    <source>
        <dbReference type="ARBA" id="ARBA00022670"/>
    </source>
</evidence>
<keyword evidence="5" id="KW-0862">Zinc</keyword>
<sequence>MINNERLLNEFLELVKIDSETKYETEIAKVLKQKFTDLGVDVFEDDTTAQTGHGAGNLICTLKGSEEGVDTIYFTSHMDTVVPARGVNPSIKDGYVVTDGTTILGADDKTGLAVMLETVRVLKEQNIPHGTIQFIITVGEESGLVGAKVLEPSKVTAKYGYALDSDGKVGNIIVAAPTQAKVSTVIYGKTAHAGVAPEKGVSAITIAAKAIAKMPLGRIDEETTANIGRFQGGTQTNIVCDYVEILAEARSLVGEKMETQAAKMKEAFETVAEQMGGRAEVEIQVMYPGFKFGEGDHVVEIARKAAAKIGRSCELLNSGGGSDANVIAGFGIPTVNLAVGYEDIHTTNERMPIEELEKLGEMVLAIIEEVVNSK</sequence>
<organism evidence="11 12">
    <name type="scientific">Mesobacillus zeae</name>
    <dbReference type="NCBI Taxonomy" id="1917180"/>
    <lineage>
        <taxon>Bacteria</taxon>
        <taxon>Bacillati</taxon>
        <taxon>Bacillota</taxon>
        <taxon>Bacilli</taxon>
        <taxon>Bacillales</taxon>
        <taxon>Bacillaceae</taxon>
        <taxon>Mesobacillus</taxon>
    </lineage>
</organism>
<evidence type="ECO:0000256" key="9">
    <source>
        <dbReference type="PIRSR" id="PIRSR001123-2"/>
    </source>
</evidence>
<dbReference type="SUPFAM" id="SSF53187">
    <property type="entry name" value="Zn-dependent exopeptidases"/>
    <property type="match status" value="1"/>
</dbReference>
<name>A0A398B552_9BACI</name>
<evidence type="ECO:0000313" key="12">
    <source>
        <dbReference type="Proteomes" id="UP000265816"/>
    </source>
</evidence>
<dbReference type="OrthoDB" id="9776600at2"/>
<feature type="binding site" evidence="9">
    <location>
        <position position="164"/>
    </location>
    <ligand>
        <name>Zn(2+)</name>
        <dbReference type="ChEBI" id="CHEBI:29105"/>
        <label>1</label>
    </ligand>
</feature>
<evidence type="ECO:0000256" key="7">
    <source>
        <dbReference type="PIRNR" id="PIRNR001123"/>
    </source>
</evidence>
<proteinExistence type="inferred from homology"/>
<evidence type="ECO:0000256" key="8">
    <source>
        <dbReference type="PIRSR" id="PIRSR001123-1"/>
    </source>
</evidence>
<dbReference type="NCBIfam" id="TIGR01883">
    <property type="entry name" value="PepT-like"/>
    <property type="match status" value="1"/>
</dbReference>
<evidence type="ECO:0000256" key="1">
    <source>
        <dbReference type="ARBA" id="ARBA00001947"/>
    </source>
</evidence>
<comment type="caution">
    <text evidence="11">The sequence shown here is derived from an EMBL/GenBank/DDBJ whole genome shotgun (WGS) entry which is preliminary data.</text>
</comment>
<dbReference type="InterPro" id="IPR008007">
    <property type="entry name" value="Peptidase_M42"/>
</dbReference>
<dbReference type="InterPro" id="IPR001261">
    <property type="entry name" value="ArgE/DapE_CS"/>
</dbReference>
<dbReference type="InterPro" id="IPR002933">
    <property type="entry name" value="Peptidase_M20"/>
</dbReference>
<dbReference type="InterPro" id="IPR036264">
    <property type="entry name" value="Bact_exopeptidase_dim_dom"/>
</dbReference>
<dbReference type="InterPro" id="IPR010162">
    <property type="entry name" value="PepT-like"/>
</dbReference>
<dbReference type="RefSeq" id="WP_119113723.1">
    <property type="nucleotide sequence ID" value="NZ_CBCSEO010000005.1"/>
</dbReference>
<dbReference type="GO" id="GO:0008237">
    <property type="term" value="F:metallopeptidase activity"/>
    <property type="evidence" value="ECO:0007669"/>
    <property type="project" value="UniProtKB-KW"/>
</dbReference>
<keyword evidence="12" id="KW-1185">Reference proteome</keyword>
<evidence type="ECO:0000256" key="4">
    <source>
        <dbReference type="ARBA" id="ARBA00022801"/>
    </source>
</evidence>
<dbReference type="InterPro" id="IPR011650">
    <property type="entry name" value="Peptidase_M20_dimer"/>
</dbReference>
<feature type="binding site" evidence="9">
    <location>
        <position position="141"/>
    </location>
    <ligand>
        <name>Zn(2+)</name>
        <dbReference type="ChEBI" id="CHEBI:29105"/>
        <label>2</label>
    </ligand>
</feature>